<evidence type="ECO:0000256" key="1">
    <source>
        <dbReference type="ARBA" id="ARBA00006484"/>
    </source>
</evidence>
<dbReference type="InterPro" id="IPR036291">
    <property type="entry name" value="NAD(P)-bd_dom_sf"/>
</dbReference>
<accession>A0A7C4Q5Z8</accession>
<gene>
    <name evidence="3" type="ORF">ENT17_11750</name>
</gene>
<comment type="similarity">
    <text evidence="1">Belongs to the short-chain dehydrogenases/reductases (SDR) family.</text>
</comment>
<dbReference type="EMBL" id="DSXR01000119">
    <property type="protein sequence ID" value="HGS88272.1"/>
    <property type="molecule type" value="Genomic_DNA"/>
</dbReference>
<dbReference type="InterPro" id="IPR002347">
    <property type="entry name" value="SDR_fam"/>
</dbReference>
<dbReference type="SUPFAM" id="SSF51735">
    <property type="entry name" value="NAD(P)-binding Rossmann-fold domains"/>
    <property type="match status" value="1"/>
</dbReference>
<dbReference type="Gene3D" id="3.40.50.720">
    <property type="entry name" value="NAD(P)-binding Rossmann-like Domain"/>
    <property type="match status" value="1"/>
</dbReference>
<name>A0A7C4Q5Z8_9CHLR</name>
<dbReference type="InterPro" id="IPR020904">
    <property type="entry name" value="Sc_DH/Rdtase_CS"/>
</dbReference>
<sequence length="210" mass="22925">MNKTALIWGVDGGIGSALAGLLLKEGWQVVGTGRSEVEARKITPLAFEVDVASSYSVREAVAAIAQEVDGVDWWVYAIGDILSKPIGNMDEVEWQRILNANLNGVFHAIYHSQALLNEGAPVYILGAVSERMRLPGLAAYAAAKAGLEAFAEVLRKELKRAVVVVRPAAVDTALWKKVPFRLPANALKPEELAQKMYSAYQNNYKDLFLE</sequence>
<keyword evidence="2" id="KW-0560">Oxidoreductase</keyword>
<dbReference type="PRINTS" id="PR00081">
    <property type="entry name" value="GDHRDH"/>
</dbReference>
<dbReference type="PROSITE" id="PS00061">
    <property type="entry name" value="ADH_SHORT"/>
    <property type="match status" value="1"/>
</dbReference>
<evidence type="ECO:0000313" key="3">
    <source>
        <dbReference type="EMBL" id="HGS88272.1"/>
    </source>
</evidence>
<reference evidence="3" key="1">
    <citation type="journal article" date="2020" name="mSystems">
        <title>Genome- and Community-Level Interaction Insights into Carbon Utilization and Element Cycling Functions of Hydrothermarchaeota in Hydrothermal Sediment.</title>
        <authorList>
            <person name="Zhou Z."/>
            <person name="Liu Y."/>
            <person name="Xu W."/>
            <person name="Pan J."/>
            <person name="Luo Z.H."/>
            <person name="Li M."/>
        </authorList>
    </citation>
    <scope>NUCLEOTIDE SEQUENCE [LARGE SCALE GENOMIC DNA]</scope>
    <source>
        <strain evidence="3">SpSt-556</strain>
    </source>
</reference>
<dbReference type="Pfam" id="PF00106">
    <property type="entry name" value="adh_short"/>
    <property type="match status" value="1"/>
</dbReference>
<proteinExistence type="inferred from homology"/>
<dbReference type="PANTHER" id="PTHR43669:SF3">
    <property type="entry name" value="ALCOHOL DEHYDROGENASE, PUTATIVE (AFU_ORTHOLOGUE AFUA_3G03445)-RELATED"/>
    <property type="match status" value="1"/>
</dbReference>
<comment type="caution">
    <text evidence="3">The sequence shown here is derived from an EMBL/GenBank/DDBJ whole genome shotgun (WGS) entry which is preliminary data.</text>
</comment>
<protein>
    <submittedName>
        <fullName evidence="3">SDR family NAD(P)-dependent oxidoreductase</fullName>
    </submittedName>
</protein>
<dbReference type="AlphaFoldDB" id="A0A7C4Q5Z8"/>
<evidence type="ECO:0000256" key="2">
    <source>
        <dbReference type="ARBA" id="ARBA00023002"/>
    </source>
</evidence>
<dbReference type="GO" id="GO:0016491">
    <property type="term" value="F:oxidoreductase activity"/>
    <property type="evidence" value="ECO:0007669"/>
    <property type="project" value="UniProtKB-KW"/>
</dbReference>
<organism evidence="3">
    <name type="scientific">Bellilinea caldifistulae</name>
    <dbReference type="NCBI Taxonomy" id="360411"/>
    <lineage>
        <taxon>Bacteria</taxon>
        <taxon>Bacillati</taxon>
        <taxon>Chloroflexota</taxon>
        <taxon>Anaerolineae</taxon>
        <taxon>Anaerolineales</taxon>
        <taxon>Anaerolineaceae</taxon>
        <taxon>Bellilinea</taxon>
    </lineage>
</organism>
<dbReference type="PANTHER" id="PTHR43669">
    <property type="entry name" value="5-KETO-D-GLUCONATE 5-REDUCTASE"/>
    <property type="match status" value="1"/>
</dbReference>